<evidence type="ECO:0000256" key="8">
    <source>
        <dbReference type="ARBA" id="ARBA00023239"/>
    </source>
</evidence>
<evidence type="ECO:0000256" key="5">
    <source>
        <dbReference type="ARBA" id="ARBA00018141"/>
    </source>
</evidence>
<name>A0A378LUL8_9GAMM</name>
<keyword evidence="7" id="KW-0862">Zinc</keyword>
<dbReference type="Gene3D" id="3.30.479.10">
    <property type="entry name" value="6-pyruvoyl tetrahydropterin synthase/QueD"/>
    <property type="match status" value="1"/>
</dbReference>
<dbReference type="OrthoDB" id="9787853at2"/>
<accession>A0A378LUL8</accession>
<evidence type="ECO:0000256" key="3">
    <source>
        <dbReference type="ARBA" id="ARBA00008900"/>
    </source>
</evidence>
<evidence type="ECO:0000256" key="7">
    <source>
        <dbReference type="ARBA" id="ARBA00022833"/>
    </source>
</evidence>
<organism evidence="11 12">
    <name type="scientific">Legionella wadsworthii</name>
    <dbReference type="NCBI Taxonomy" id="28088"/>
    <lineage>
        <taxon>Bacteria</taxon>
        <taxon>Pseudomonadati</taxon>
        <taxon>Pseudomonadota</taxon>
        <taxon>Gammaproteobacteria</taxon>
        <taxon>Legionellales</taxon>
        <taxon>Legionellaceae</taxon>
        <taxon>Legionella</taxon>
    </lineage>
</organism>
<reference evidence="11 12" key="1">
    <citation type="submission" date="2018-06" db="EMBL/GenBank/DDBJ databases">
        <authorList>
            <consortium name="Pathogen Informatics"/>
            <person name="Doyle S."/>
        </authorList>
    </citation>
    <scope>NUCLEOTIDE SEQUENCE [LARGE SCALE GENOMIC DNA]</scope>
    <source>
        <strain evidence="11 12">NCTC11532</strain>
    </source>
</reference>
<evidence type="ECO:0000256" key="2">
    <source>
        <dbReference type="ARBA" id="ARBA00005061"/>
    </source>
</evidence>
<proteinExistence type="inferred from homology"/>
<sequence>MHSLIIRKDFIAQHFLIGKDFGFESSIHSHNYGFELEIENALLNQYNFLVDVEDINKQINTLIDYFQDRILNDLPEFKDQNPSLEFFSKILWKKFNEDFFIPANSLVTVRLSEDRIAQAAYREIR</sequence>
<comment type="cofactor">
    <cofactor evidence="1">
        <name>Zn(2+)</name>
        <dbReference type="ChEBI" id="CHEBI:29105"/>
    </cofactor>
</comment>
<dbReference type="EMBL" id="UGPB01000001">
    <property type="protein sequence ID" value="STY29519.1"/>
    <property type="molecule type" value="Genomic_DNA"/>
</dbReference>
<dbReference type="PANTHER" id="PTHR12589:SF7">
    <property type="entry name" value="6-PYRUVOYL TETRAHYDROBIOPTERIN SYNTHASE"/>
    <property type="match status" value="1"/>
</dbReference>
<dbReference type="InterPro" id="IPR038418">
    <property type="entry name" value="6-PTP_synth/QueD_sf"/>
</dbReference>
<dbReference type="InterPro" id="IPR007115">
    <property type="entry name" value="6-PTP_synth/QueD"/>
</dbReference>
<protein>
    <recommendedName>
        <fullName evidence="5">6-carboxy-5,6,7,8-tetrahydropterin synthase</fullName>
        <ecNumber evidence="4">4.1.2.50</ecNumber>
    </recommendedName>
    <alternativeName>
        <fullName evidence="9">Queuosine biosynthesis protein QueD</fullName>
    </alternativeName>
</protein>
<comment type="catalytic activity">
    <reaction evidence="10">
        <text>7,8-dihydroneopterin 3'-triphosphate + H2O = 6-carboxy-5,6,7,8-tetrahydropterin + triphosphate + acetaldehyde + 2 H(+)</text>
        <dbReference type="Rhea" id="RHEA:27966"/>
        <dbReference type="ChEBI" id="CHEBI:15343"/>
        <dbReference type="ChEBI" id="CHEBI:15377"/>
        <dbReference type="ChEBI" id="CHEBI:15378"/>
        <dbReference type="ChEBI" id="CHEBI:18036"/>
        <dbReference type="ChEBI" id="CHEBI:58462"/>
        <dbReference type="ChEBI" id="CHEBI:61032"/>
        <dbReference type="EC" id="4.1.2.50"/>
    </reaction>
</comment>
<evidence type="ECO:0000256" key="1">
    <source>
        <dbReference type="ARBA" id="ARBA00001947"/>
    </source>
</evidence>
<dbReference type="PANTHER" id="PTHR12589">
    <property type="entry name" value="PYRUVOYL TETRAHYDROBIOPTERIN SYNTHASE"/>
    <property type="match status" value="1"/>
</dbReference>
<dbReference type="STRING" id="1122170.GCA_000701265_00781"/>
<dbReference type="Proteomes" id="UP000255297">
    <property type="component" value="Unassembled WGS sequence"/>
</dbReference>
<evidence type="ECO:0000256" key="9">
    <source>
        <dbReference type="ARBA" id="ARBA00031449"/>
    </source>
</evidence>
<dbReference type="GO" id="GO:0070497">
    <property type="term" value="F:6-carboxytetrahydropterin synthase activity"/>
    <property type="evidence" value="ECO:0007669"/>
    <property type="project" value="UniProtKB-EC"/>
</dbReference>
<dbReference type="UniPathway" id="UPA00391"/>
<evidence type="ECO:0000256" key="6">
    <source>
        <dbReference type="ARBA" id="ARBA00022723"/>
    </source>
</evidence>
<evidence type="ECO:0000313" key="12">
    <source>
        <dbReference type="Proteomes" id="UP000255297"/>
    </source>
</evidence>
<comment type="similarity">
    <text evidence="3">Belongs to the PTPS family. QueD subfamily.</text>
</comment>
<evidence type="ECO:0000313" key="11">
    <source>
        <dbReference type="EMBL" id="STY29519.1"/>
    </source>
</evidence>
<dbReference type="AlphaFoldDB" id="A0A378LUL8"/>
<evidence type="ECO:0000256" key="4">
    <source>
        <dbReference type="ARBA" id="ARBA00012982"/>
    </source>
</evidence>
<keyword evidence="6" id="KW-0479">Metal-binding</keyword>
<keyword evidence="12" id="KW-1185">Reference proteome</keyword>
<comment type="pathway">
    <text evidence="2">Purine metabolism; 7-cyano-7-deazaguanine biosynthesis.</text>
</comment>
<dbReference type="Pfam" id="PF01242">
    <property type="entry name" value="PTPS"/>
    <property type="match status" value="1"/>
</dbReference>
<gene>
    <name evidence="11" type="ORF">NCTC11532_01706</name>
</gene>
<dbReference type="GO" id="GO:0046872">
    <property type="term" value="F:metal ion binding"/>
    <property type="evidence" value="ECO:0007669"/>
    <property type="project" value="UniProtKB-KW"/>
</dbReference>
<dbReference type="SUPFAM" id="SSF55620">
    <property type="entry name" value="Tetrahydrobiopterin biosynthesis enzymes-like"/>
    <property type="match status" value="1"/>
</dbReference>
<keyword evidence="8" id="KW-0456">Lyase</keyword>
<dbReference type="EC" id="4.1.2.50" evidence="4"/>
<evidence type="ECO:0000256" key="10">
    <source>
        <dbReference type="ARBA" id="ARBA00048807"/>
    </source>
</evidence>
<dbReference type="RefSeq" id="WP_031565402.1">
    <property type="nucleotide sequence ID" value="NZ_CAAAIS010000003.1"/>
</dbReference>